<evidence type="ECO:0000313" key="8">
    <source>
        <dbReference type="Proteomes" id="UP000245609"/>
    </source>
</evidence>
<evidence type="ECO:0000313" key="7">
    <source>
        <dbReference type="EMBL" id="PVV02773.1"/>
    </source>
</evidence>
<organism evidence="7 8">
    <name type="scientific">Smittium megazygosporum</name>
    <dbReference type="NCBI Taxonomy" id="133381"/>
    <lineage>
        <taxon>Eukaryota</taxon>
        <taxon>Fungi</taxon>
        <taxon>Fungi incertae sedis</taxon>
        <taxon>Zoopagomycota</taxon>
        <taxon>Kickxellomycotina</taxon>
        <taxon>Harpellomycetes</taxon>
        <taxon>Harpellales</taxon>
        <taxon>Legeriomycetaceae</taxon>
        <taxon>Smittium</taxon>
    </lineage>
</organism>
<accession>A0A2T9ZDU9</accession>
<dbReference type="GO" id="GO:0005739">
    <property type="term" value="C:mitochondrion"/>
    <property type="evidence" value="ECO:0007669"/>
    <property type="project" value="TreeGrafter"/>
</dbReference>
<dbReference type="Pfam" id="PF05180">
    <property type="entry name" value="zf-DNL"/>
    <property type="match status" value="1"/>
</dbReference>
<keyword evidence="8" id="KW-1185">Reference proteome</keyword>
<feature type="domain" description="DNL-type" evidence="6">
    <location>
        <begin position="172"/>
        <end position="267"/>
    </location>
</feature>
<name>A0A2T9ZDU9_9FUNG</name>
<dbReference type="InterPro" id="IPR007853">
    <property type="entry name" value="Znf_DNL-typ"/>
</dbReference>
<dbReference type="EMBL" id="MBFS01000337">
    <property type="protein sequence ID" value="PVV02773.1"/>
    <property type="molecule type" value="Genomic_DNA"/>
</dbReference>
<evidence type="ECO:0000256" key="5">
    <source>
        <dbReference type="SAM" id="MobiDB-lite"/>
    </source>
</evidence>
<keyword evidence="3" id="KW-0862">Zinc</keyword>
<dbReference type="PROSITE" id="PS51501">
    <property type="entry name" value="ZF_DNL"/>
    <property type="match status" value="1"/>
</dbReference>
<dbReference type="AlphaFoldDB" id="A0A2T9ZDU9"/>
<evidence type="ECO:0000256" key="4">
    <source>
        <dbReference type="PROSITE-ProRule" id="PRU00834"/>
    </source>
</evidence>
<feature type="compositionally biased region" description="Basic and acidic residues" evidence="5">
    <location>
        <begin position="147"/>
        <end position="159"/>
    </location>
</feature>
<keyword evidence="2 4" id="KW-0863">Zinc-finger</keyword>
<evidence type="ECO:0000256" key="1">
    <source>
        <dbReference type="ARBA" id="ARBA00022723"/>
    </source>
</evidence>
<feature type="region of interest" description="Disordered" evidence="5">
    <location>
        <begin position="86"/>
        <end position="167"/>
    </location>
</feature>
<dbReference type="PANTHER" id="PTHR20922:SF13">
    <property type="entry name" value="DNL-TYPE ZINC FINGER PROTEIN"/>
    <property type="match status" value="1"/>
</dbReference>
<dbReference type="GO" id="GO:0006457">
    <property type="term" value="P:protein folding"/>
    <property type="evidence" value="ECO:0007669"/>
    <property type="project" value="TreeGrafter"/>
</dbReference>
<gene>
    <name evidence="7" type="ORF">BB560_002766</name>
</gene>
<evidence type="ECO:0000259" key="6">
    <source>
        <dbReference type="PROSITE" id="PS51501"/>
    </source>
</evidence>
<dbReference type="Proteomes" id="UP000245609">
    <property type="component" value="Unassembled WGS sequence"/>
</dbReference>
<proteinExistence type="predicted"/>
<dbReference type="InterPro" id="IPR024158">
    <property type="entry name" value="Mt_import_TIM15"/>
</dbReference>
<keyword evidence="1" id="KW-0479">Metal-binding</keyword>
<sequence>MSTRTLLYKFGLQKHLLAPSGPAYPKCLPHYLKSSTSLKAEPLSYRHCQKLHFSSNPNQNKTIFRHTGNHWSKNQNKDARNSIPTLLSLRPKSTLENPKPIENVQTQKDLSSVETESQGTHSCPSCSGSMLSHSTETTQDNTNLQGETKEKADSLESQEKGNGISVSSEESAKKAKFLVGFTCKVCNHRQYKMVSKKAYTSGVVLIRCEKCRNNHLFADHLGWFKDSGTTIEDIMAQNGEKIKTVIDADLLHHVNDYLASDSSEKINLADNNNSNTAGMSNISDSQDKKPVQ</sequence>
<dbReference type="PANTHER" id="PTHR20922">
    <property type="entry name" value="DNL-TYPE ZINC FINGER PROTEIN"/>
    <property type="match status" value="1"/>
</dbReference>
<feature type="region of interest" description="Disordered" evidence="5">
    <location>
        <begin position="269"/>
        <end position="292"/>
    </location>
</feature>
<evidence type="ECO:0000256" key="2">
    <source>
        <dbReference type="ARBA" id="ARBA00022771"/>
    </source>
</evidence>
<dbReference type="OrthoDB" id="512667at2759"/>
<dbReference type="GO" id="GO:0051087">
    <property type="term" value="F:protein-folding chaperone binding"/>
    <property type="evidence" value="ECO:0007669"/>
    <property type="project" value="TreeGrafter"/>
</dbReference>
<dbReference type="GO" id="GO:0030150">
    <property type="term" value="P:protein import into mitochondrial matrix"/>
    <property type="evidence" value="ECO:0007669"/>
    <property type="project" value="TreeGrafter"/>
</dbReference>
<feature type="compositionally biased region" description="Polar residues" evidence="5">
    <location>
        <begin position="103"/>
        <end position="146"/>
    </location>
</feature>
<reference evidence="7 8" key="1">
    <citation type="journal article" date="2018" name="MBio">
        <title>Comparative Genomics Reveals the Core Gene Toolbox for the Fungus-Insect Symbiosis.</title>
        <authorList>
            <person name="Wang Y."/>
            <person name="Stata M."/>
            <person name="Wang W."/>
            <person name="Stajich J.E."/>
            <person name="White M.M."/>
            <person name="Moncalvo J.M."/>
        </authorList>
    </citation>
    <scope>NUCLEOTIDE SEQUENCE [LARGE SCALE GENOMIC DNA]</scope>
    <source>
        <strain evidence="7 8">SC-DP-2</strain>
    </source>
</reference>
<dbReference type="STRING" id="133381.A0A2T9ZDU9"/>
<evidence type="ECO:0000256" key="3">
    <source>
        <dbReference type="ARBA" id="ARBA00022833"/>
    </source>
</evidence>
<comment type="caution">
    <text evidence="7">The sequence shown here is derived from an EMBL/GenBank/DDBJ whole genome shotgun (WGS) entry which is preliminary data.</text>
</comment>
<dbReference type="GO" id="GO:0008270">
    <property type="term" value="F:zinc ion binding"/>
    <property type="evidence" value="ECO:0007669"/>
    <property type="project" value="UniProtKB-KW"/>
</dbReference>
<dbReference type="GO" id="GO:0050821">
    <property type="term" value="P:protein stabilization"/>
    <property type="evidence" value="ECO:0007669"/>
    <property type="project" value="TreeGrafter"/>
</dbReference>
<protein>
    <recommendedName>
        <fullName evidence="6">DNL-type domain-containing protein</fullName>
    </recommendedName>
</protein>
<feature type="compositionally biased region" description="Polar residues" evidence="5">
    <location>
        <begin position="269"/>
        <end position="284"/>
    </location>
</feature>